<reference evidence="1 2" key="1">
    <citation type="journal article" date="2018" name="Genet. Mol. Biol.">
        <title>The genome sequence of Dyella jiangningensis FCAV SCS01 from a lignocellulose-decomposing microbial consortium metagenome reveals potential for biotechnological applications.</title>
        <authorList>
            <person name="Desiderato J.G."/>
            <person name="Alvarenga D.O."/>
            <person name="Constancio M.T.L."/>
            <person name="Alves L.M.C."/>
            <person name="Varani A.M."/>
        </authorList>
    </citation>
    <scope>NUCLEOTIDE SEQUENCE [LARGE SCALE GENOMIC DNA]</scope>
    <source>
        <strain evidence="1 2">FCAV SCS01</strain>
    </source>
</reference>
<keyword evidence="2" id="KW-1185">Reference proteome</keyword>
<dbReference type="EMBL" id="NFZS01000001">
    <property type="protein sequence ID" value="RAO78214.1"/>
    <property type="molecule type" value="Genomic_DNA"/>
</dbReference>
<dbReference type="Proteomes" id="UP000248926">
    <property type="component" value="Unassembled WGS sequence"/>
</dbReference>
<sequence>MDQVRDILFGSLIREYDRRFQELEARFKAEIERVENEHGRRMAAIEERLEAGAEKFAMQLRQEGAARAAAIEDLDHRGSQALRTQRGEWVAAIEQVEANVGRNDARSREVATQLQSNLDAAVRTLREALSAERDALRGDKLGREDLADMMAELSMRLRGTLDLP</sequence>
<evidence type="ECO:0000313" key="1">
    <source>
        <dbReference type="EMBL" id="RAO78214.1"/>
    </source>
</evidence>
<dbReference type="AlphaFoldDB" id="A0A328PF72"/>
<organism evidence="1 2">
    <name type="scientific">Dyella jiangningensis</name>
    <dbReference type="NCBI Taxonomy" id="1379159"/>
    <lineage>
        <taxon>Bacteria</taxon>
        <taxon>Pseudomonadati</taxon>
        <taxon>Pseudomonadota</taxon>
        <taxon>Gammaproteobacteria</taxon>
        <taxon>Lysobacterales</taxon>
        <taxon>Rhodanobacteraceae</taxon>
        <taxon>Dyella</taxon>
    </lineage>
</organism>
<gene>
    <name evidence="1" type="ORF">CA260_10455</name>
</gene>
<name>A0A328PF72_9GAMM</name>
<comment type="caution">
    <text evidence="1">The sequence shown here is derived from an EMBL/GenBank/DDBJ whole genome shotgun (WGS) entry which is preliminary data.</text>
</comment>
<accession>A0A328PF72</accession>
<protein>
    <submittedName>
        <fullName evidence="1">Uncharacterized protein</fullName>
    </submittedName>
</protein>
<evidence type="ECO:0000313" key="2">
    <source>
        <dbReference type="Proteomes" id="UP000248926"/>
    </source>
</evidence>
<proteinExistence type="predicted"/>